<dbReference type="InterPro" id="IPR037185">
    <property type="entry name" value="EmrE-like"/>
</dbReference>
<evidence type="ECO:0000313" key="3">
    <source>
        <dbReference type="Proteomes" id="UP000314011"/>
    </source>
</evidence>
<proteinExistence type="predicted"/>
<organism evidence="2 3">
    <name type="scientific">Pelagovum pacificum</name>
    <dbReference type="NCBI Taxonomy" id="2588711"/>
    <lineage>
        <taxon>Bacteria</taxon>
        <taxon>Pseudomonadati</taxon>
        <taxon>Pseudomonadota</taxon>
        <taxon>Alphaproteobacteria</taxon>
        <taxon>Rhodobacterales</taxon>
        <taxon>Paracoccaceae</taxon>
        <taxon>Pelagovum</taxon>
    </lineage>
</organism>
<protein>
    <recommendedName>
        <fullName evidence="4">Transporter</fullName>
    </recommendedName>
</protein>
<sequence>MFNLAAGLILALLTSAIVIVGDYVIKVAADGGHPVSSRHVVFGAALYAVSAIVWFLAMRHVSLGQAAVAYSMFTLIGLCVIGAVAFDEPLSFREIGAIGLAVAAMVLMSRA</sequence>
<dbReference type="EMBL" id="VFFF01000002">
    <property type="protein sequence ID" value="TNY31299.1"/>
    <property type="molecule type" value="Genomic_DNA"/>
</dbReference>
<dbReference type="Proteomes" id="UP000314011">
    <property type="component" value="Unassembled WGS sequence"/>
</dbReference>
<feature type="transmembrane region" description="Helical" evidence="1">
    <location>
        <begin position="67"/>
        <end position="86"/>
    </location>
</feature>
<keyword evidence="1" id="KW-0472">Membrane</keyword>
<feature type="transmembrane region" description="Helical" evidence="1">
    <location>
        <begin position="92"/>
        <end position="109"/>
    </location>
</feature>
<keyword evidence="3" id="KW-1185">Reference proteome</keyword>
<keyword evidence="1" id="KW-1133">Transmembrane helix</keyword>
<keyword evidence="1" id="KW-0812">Transmembrane</keyword>
<accession>A0A5C5GCI2</accession>
<dbReference type="RefSeq" id="WP_140196173.1">
    <property type="nucleotide sequence ID" value="NZ_CP065915.1"/>
</dbReference>
<dbReference type="OrthoDB" id="7874882at2"/>
<feature type="transmembrane region" description="Helical" evidence="1">
    <location>
        <begin position="40"/>
        <end position="58"/>
    </location>
</feature>
<reference evidence="2 3" key="1">
    <citation type="submission" date="2019-06" db="EMBL/GenBank/DDBJ databases">
        <title>Genome of new Rhodobacteraceae sp. SM1903.</title>
        <authorList>
            <person name="Ren X."/>
        </authorList>
    </citation>
    <scope>NUCLEOTIDE SEQUENCE [LARGE SCALE GENOMIC DNA]</scope>
    <source>
        <strain evidence="2 3">SM1903</strain>
    </source>
</reference>
<dbReference type="AlphaFoldDB" id="A0A5C5GCI2"/>
<name>A0A5C5GCI2_9RHOB</name>
<dbReference type="Gene3D" id="1.10.3730.20">
    <property type="match status" value="1"/>
</dbReference>
<gene>
    <name evidence="2" type="ORF">FHY64_14850</name>
</gene>
<dbReference type="SUPFAM" id="SSF103481">
    <property type="entry name" value="Multidrug resistance efflux transporter EmrE"/>
    <property type="match status" value="1"/>
</dbReference>
<comment type="caution">
    <text evidence="2">The sequence shown here is derived from an EMBL/GenBank/DDBJ whole genome shotgun (WGS) entry which is preliminary data.</text>
</comment>
<evidence type="ECO:0008006" key="4">
    <source>
        <dbReference type="Google" id="ProtNLM"/>
    </source>
</evidence>
<evidence type="ECO:0000256" key="1">
    <source>
        <dbReference type="SAM" id="Phobius"/>
    </source>
</evidence>
<evidence type="ECO:0000313" key="2">
    <source>
        <dbReference type="EMBL" id="TNY31299.1"/>
    </source>
</evidence>